<evidence type="ECO:0000256" key="4">
    <source>
        <dbReference type="ARBA" id="ARBA00022982"/>
    </source>
</evidence>
<dbReference type="InterPro" id="IPR010980">
    <property type="entry name" value="Cyt_c/b562"/>
</dbReference>
<feature type="chain" id="PRO_5012613896" evidence="8">
    <location>
        <begin position="22"/>
        <end position="146"/>
    </location>
</feature>
<keyword evidence="4" id="KW-0249">Electron transport</keyword>
<dbReference type="SUPFAM" id="SSF47175">
    <property type="entry name" value="Cytochromes"/>
    <property type="match status" value="1"/>
</dbReference>
<dbReference type="Pfam" id="PF01322">
    <property type="entry name" value="Cytochrom_C_2"/>
    <property type="match status" value="1"/>
</dbReference>
<dbReference type="PIRSF" id="PIRSF000027">
    <property type="entry name" value="Cytc_c_prime"/>
    <property type="match status" value="1"/>
</dbReference>
<feature type="binding site" description="covalent" evidence="7">
    <location>
        <position position="135"/>
    </location>
    <ligand>
        <name>heme c</name>
        <dbReference type="ChEBI" id="CHEBI:61717"/>
    </ligand>
</feature>
<gene>
    <name evidence="9" type="ORF">SAMN05421774_102363</name>
</gene>
<dbReference type="AlphaFoldDB" id="A0A1N7M2F2"/>
<keyword evidence="2 7" id="KW-0349">Heme</keyword>
<feature type="signal peptide" evidence="8">
    <location>
        <begin position="1"/>
        <end position="21"/>
    </location>
</feature>
<dbReference type="OrthoDB" id="8115790at2"/>
<reference evidence="9 10" key="1">
    <citation type="submission" date="2017-01" db="EMBL/GenBank/DDBJ databases">
        <authorList>
            <person name="Mah S.A."/>
            <person name="Swanson W.J."/>
            <person name="Moy G.W."/>
            <person name="Vacquier V.D."/>
        </authorList>
    </citation>
    <scope>NUCLEOTIDE SEQUENCE [LARGE SCALE GENOMIC DNA]</scope>
    <source>
        <strain evidence="9 10">DSM 26375</strain>
    </source>
</reference>
<evidence type="ECO:0000256" key="3">
    <source>
        <dbReference type="ARBA" id="ARBA00022723"/>
    </source>
</evidence>
<name>A0A1N7M2F2_9RHOB</name>
<evidence type="ECO:0000256" key="2">
    <source>
        <dbReference type="ARBA" id="ARBA00022617"/>
    </source>
</evidence>
<evidence type="ECO:0000256" key="5">
    <source>
        <dbReference type="ARBA" id="ARBA00023004"/>
    </source>
</evidence>
<dbReference type="GO" id="GO:0020037">
    <property type="term" value="F:heme binding"/>
    <property type="evidence" value="ECO:0007669"/>
    <property type="project" value="InterPro"/>
</dbReference>
<feature type="binding site" description="axial binding residue" evidence="6">
    <location>
        <position position="139"/>
    </location>
    <ligand>
        <name>heme c</name>
        <dbReference type="ChEBI" id="CHEBI:61717"/>
    </ligand>
    <ligandPart>
        <name>Fe</name>
        <dbReference type="ChEBI" id="CHEBI:18248"/>
    </ligandPart>
</feature>
<sequence>MKFLSKTVALCLIAAAGAAAAKDGVTNPVVKERMDLMQTIRVNTGTLGNMASGKEAFDPAAATAAKTALAAAAAEIVVKFQANEDDPVSEGSPKIWEDYAGFTTRAEALVTAAEAVDVASLDGLKAGMGAIGGSCQSCHEVYRVKK</sequence>
<dbReference type="GO" id="GO:0042597">
    <property type="term" value="C:periplasmic space"/>
    <property type="evidence" value="ECO:0007669"/>
    <property type="project" value="InterPro"/>
</dbReference>
<keyword evidence="1" id="KW-0813">Transport</keyword>
<evidence type="ECO:0000313" key="10">
    <source>
        <dbReference type="Proteomes" id="UP000186141"/>
    </source>
</evidence>
<dbReference type="Gene3D" id="1.20.120.10">
    <property type="entry name" value="Cytochrome c/b562"/>
    <property type="match status" value="1"/>
</dbReference>
<keyword evidence="10" id="KW-1185">Reference proteome</keyword>
<dbReference type="InterPro" id="IPR012127">
    <property type="entry name" value="Cyt_c_prime"/>
</dbReference>
<dbReference type="RefSeq" id="WP_076529557.1">
    <property type="nucleotide sequence ID" value="NZ_BMEH01000002.1"/>
</dbReference>
<protein>
    <submittedName>
        <fullName evidence="9">Cytochrome c556</fullName>
    </submittedName>
</protein>
<dbReference type="GO" id="GO:0005506">
    <property type="term" value="F:iron ion binding"/>
    <property type="evidence" value="ECO:0007669"/>
    <property type="project" value="InterPro"/>
</dbReference>
<dbReference type="GO" id="GO:0022900">
    <property type="term" value="P:electron transport chain"/>
    <property type="evidence" value="ECO:0007669"/>
    <property type="project" value="InterPro"/>
</dbReference>
<dbReference type="PROSITE" id="PS51009">
    <property type="entry name" value="CYTCII"/>
    <property type="match status" value="1"/>
</dbReference>
<accession>A0A1N7M2F2</accession>
<dbReference type="EMBL" id="FTOT01000002">
    <property type="protein sequence ID" value="SIS80280.1"/>
    <property type="molecule type" value="Genomic_DNA"/>
</dbReference>
<evidence type="ECO:0000313" key="9">
    <source>
        <dbReference type="EMBL" id="SIS80280.1"/>
    </source>
</evidence>
<organism evidence="9 10">
    <name type="scientific">Gemmobacter megaterium</name>
    <dbReference type="NCBI Taxonomy" id="1086013"/>
    <lineage>
        <taxon>Bacteria</taxon>
        <taxon>Pseudomonadati</taxon>
        <taxon>Pseudomonadota</taxon>
        <taxon>Alphaproteobacteria</taxon>
        <taxon>Rhodobacterales</taxon>
        <taxon>Paracoccaceae</taxon>
        <taxon>Gemmobacter</taxon>
    </lineage>
</organism>
<dbReference type="InterPro" id="IPR002321">
    <property type="entry name" value="Cyt_c_II"/>
</dbReference>
<keyword evidence="3 6" id="KW-0479">Metal-binding</keyword>
<evidence type="ECO:0000256" key="1">
    <source>
        <dbReference type="ARBA" id="ARBA00022448"/>
    </source>
</evidence>
<comment type="PTM">
    <text evidence="7">Binds 1 heme group per subunit.</text>
</comment>
<keyword evidence="8" id="KW-0732">Signal</keyword>
<keyword evidence="5 6" id="KW-0408">Iron</keyword>
<evidence type="ECO:0000256" key="7">
    <source>
        <dbReference type="PIRSR" id="PIRSR000027-2"/>
    </source>
</evidence>
<evidence type="ECO:0000256" key="8">
    <source>
        <dbReference type="SAM" id="SignalP"/>
    </source>
</evidence>
<feature type="binding site" description="covalent" evidence="7">
    <location>
        <position position="138"/>
    </location>
    <ligand>
        <name>heme c</name>
        <dbReference type="ChEBI" id="CHEBI:61717"/>
    </ligand>
</feature>
<evidence type="ECO:0000256" key="6">
    <source>
        <dbReference type="PIRSR" id="PIRSR000027-1"/>
    </source>
</evidence>
<dbReference type="Proteomes" id="UP000186141">
    <property type="component" value="Unassembled WGS sequence"/>
</dbReference>
<proteinExistence type="predicted"/>
<dbReference type="STRING" id="1086013.SAMN05421774_102363"/>
<dbReference type="GO" id="GO:0009055">
    <property type="term" value="F:electron transfer activity"/>
    <property type="evidence" value="ECO:0007669"/>
    <property type="project" value="InterPro"/>
</dbReference>